<sequence length="556" mass="62352">MLIDYSWTLRDANQPKHIGEEAYMQLRSQAHARSAQRLLELFQANGGIYIKLGQHIAALVYLLPNEYCDTMRVLQNECPPTSLRDIEALFESDMGVGMADLFEAFDPEPLGVASLAQVHRATLSGSVLQHGLRLHRGVAGAGGSSSAAAAGVDSGAVAAAAAASAVGDGAAAAPRAPAAERRRVAVKIQHPSLDQHAAIDIQSCAFFVRLVKRLFPAFEFEWLASELQSSLPQELDFRLEAANAERVRANFANSQLMRIPEIVWADRRILVMEYVEGGKIDDPEYMQKHGISPEAVSADLTKAYSEMIFRHGFVHCDPHPGNVFVRPCRDRRPWWQFGLVGLPKNYEIVLLDHGLYRTLSDAFRLDYAHFWDALIRANEPDIEHYAYRLFLHDERVSANGVEHHRLFASMVSGRSWEAITMANGEGLTYARTDSEVNQVKKNAQMDRFLIAIADILAKLPRELLLLLKTNDLLRAIDSSLGVSSGRRHLVRMVSMMGWYCADAICRETVSALSRQHDELRRLGDLVVWPLWTYRAVWEAWLRFLGMTLRLSVLRLV</sequence>
<dbReference type="InterPro" id="IPR051130">
    <property type="entry name" value="Mito_struct-func_regulator"/>
</dbReference>
<comment type="similarity">
    <text evidence="1">Belongs to the protein kinase superfamily. ADCK protein kinase family.</text>
</comment>
<comment type="caution">
    <text evidence="3">The sequence shown here is derived from an EMBL/GenBank/DDBJ whole genome shotgun (WGS) entry which is preliminary data.</text>
</comment>
<accession>A0ABR4N8C7</accession>
<dbReference type="InterPro" id="IPR045307">
    <property type="entry name" value="ADCK1_dom"/>
</dbReference>
<dbReference type="Pfam" id="PF03109">
    <property type="entry name" value="ABC1"/>
    <property type="match status" value="2"/>
</dbReference>
<feature type="domain" description="ABC1 atypical kinase-like" evidence="2">
    <location>
        <begin position="178"/>
        <end position="383"/>
    </location>
</feature>
<proteinExistence type="inferred from homology"/>
<organism evidence="3 4">
    <name type="scientific">Polyrhizophydium stewartii</name>
    <dbReference type="NCBI Taxonomy" id="2732419"/>
    <lineage>
        <taxon>Eukaryota</taxon>
        <taxon>Fungi</taxon>
        <taxon>Fungi incertae sedis</taxon>
        <taxon>Chytridiomycota</taxon>
        <taxon>Chytridiomycota incertae sedis</taxon>
        <taxon>Chytridiomycetes</taxon>
        <taxon>Rhizophydiales</taxon>
        <taxon>Rhizophydiales incertae sedis</taxon>
        <taxon>Polyrhizophydium</taxon>
    </lineage>
</organism>
<evidence type="ECO:0000313" key="4">
    <source>
        <dbReference type="Proteomes" id="UP001527925"/>
    </source>
</evidence>
<name>A0ABR4N8C7_9FUNG</name>
<feature type="domain" description="ABC1 atypical kinase-like" evidence="2">
    <location>
        <begin position="74"/>
        <end position="124"/>
    </location>
</feature>
<dbReference type="CDD" id="cd13969">
    <property type="entry name" value="ADCK1-like"/>
    <property type="match status" value="1"/>
</dbReference>
<dbReference type="InterPro" id="IPR011009">
    <property type="entry name" value="Kinase-like_dom_sf"/>
</dbReference>
<evidence type="ECO:0000259" key="2">
    <source>
        <dbReference type="Pfam" id="PF03109"/>
    </source>
</evidence>
<dbReference type="Proteomes" id="UP001527925">
    <property type="component" value="Unassembled WGS sequence"/>
</dbReference>
<keyword evidence="4" id="KW-1185">Reference proteome</keyword>
<dbReference type="SUPFAM" id="SSF56112">
    <property type="entry name" value="Protein kinase-like (PK-like)"/>
    <property type="match status" value="1"/>
</dbReference>
<dbReference type="PANTHER" id="PTHR43173:SF19">
    <property type="entry name" value="AARF DOMAIN-CONTAINING PROTEIN KINASE 1"/>
    <property type="match status" value="1"/>
</dbReference>
<dbReference type="EMBL" id="JADGIZ020000021">
    <property type="protein sequence ID" value="KAL2915704.1"/>
    <property type="molecule type" value="Genomic_DNA"/>
</dbReference>
<reference evidence="3 4" key="1">
    <citation type="submission" date="2023-09" db="EMBL/GenBank/DDBJ databases">
        <title>Pangenome analysis of Batrachochytrium dendrobatidis and related Chytrids.</title>
        <authorList>
            <person name="Yacoub M.N."/>
            <person name="Stajich J.E."/>
            <person name="James T.Y."/>
        </authorList>
    </citation>
    <scope>NUCLEOTIDE SEQUENCE [LARGE SCALE GENOMIC DNA]</scope>
    <source>
        <strain evidence="3 4">JEL0888</strain>
    </source>
</reference>
<dbReference type="PANTHER" id="PTHR43173">
    <property type="entry name" value="ABC1 FAMILY PROTEIN"/>
    <property type="match status" value="1"/>
</dbReference>
<dbReference type="InterPro" id="IPR004147">
    <property type="entry name" value="ABC1_dom"/>
</dbReference>
<gene>
    <name evidence="3" type="ORF">HK105_204649</name>
</gene>
<evidence type="ECO:0000256" key="1">
    <source>
        <dbReference type="ARBA" id="ARBA00009670"/>
    </source>
</evidence>
<evidence type="ECO:0000313" key="3">
    <source>
        <dbReference type="EMBL" id="KAL2915704.1"/>
    </source>
</evidence>
<protein>
    <recommendedName>
        <fullName evidence="2">ABC1 atypical kinase-like domain-containing protein</fullName>
    </recommendedName>
</protein>